<evidence type="ECO:0000256" key="1">
    <source>
        <dbReference type="SAM" id="MobiDB-lite"/>
    </source>
</evidence>
<feature type="region of interest" description="Disordered" evidence="1">
    <location>
        <begin position="1"/>
        <end position="25"/>
    </location>
</feature>
<evidence type="ECO:0000313" key="3">
    <source>
        <dbReference type="Proteomes" id="UP000198460"/>
    </source>
</evidence>
<name>A0A238H8K1_9BURK</name>
<accession>A0A238H8K1</accession>
<gene>
    <name evidence="2" type="ORF">BSIN_4400</name>
</gene>
<evidence type="ECO:0000313" key="2">
    <source>
        <dbReference type="EMBL" id="SMG01520.1"/>
    </source>
</evidence>
<reference evidence="2 3" key="1">
    <citation type="submission" date="2017-04" db="EMBL/GenBank/DDBJ databases">
        <authorList>
            <person name="Afonso C.L."/>
            <person name="Miller P.J."/>
            <person name="Scott M.A."/>
            <person name="Spackman E."/>
            <person name="Goraichik I."/>
            <person name="Dimitrov K.M."/>
            <person name="Suarez D.L."/>
            <person name="Swayne D.E."/>
        </authorList>
    </citation>
    <scope>NUCLEOTIDE SEQUENCE [LARGE SCALE GENOMIC DNA]</scope>
    <source>
        <strain evidence="2">LMG 28154</strain>
    </source>
</reference>
<proteinExistence type="predicted"/>
<feature type="compositionally biased region" description="Basic and acidic residues" evidence="1">
    <location>
        <begin position="1"/>
        <end position="18"/>
    </location>
</feature>
<sequence length="60" mass="7044">MQAERPARRFRDGHRNPPRDFSVIARIPPPASTFIDFLIDNIDPRSTRFPPARNREKSKQ</sequence>
<protein>
    <submittedName>
        <fullName evidence="2">Uncharacterized protein</fullName>
    </submittedName>
</protein>
<organism evidence="2 3">
    <name type="scientific">Burkholderia singularis</name>
    <dbReference type="NCBI Taxonomy" id="1503053"/>
    <lineage>
        <taxon>Bacteria</taxon>
        <taxon>Pseudomonadati</taxon>
        <taxon>Pseudomonadota</taxon>
        <taxon>Betaproteobacteria</taxon>
        <taxon>Burkholderiales</taxon>
        <taxon>Burkholderiaceae</taxon>
        <taxon>Burkholderia</taxon>
        <taxon>pseudomallei group</taxon>
    </lineage>
</organism>
<dbReference type="EMBL" id="FXAN01000075">
    <property type="protein sequence ID" value="SMG01520.1"/>
    <property type="molecule type" value="Genomic_DNA"/>
</dbReference>
<dbReference type="AlphaFoldDB" id="A0A238H8K1"/>
<dbReference type="Proteomes" id="UP000198460">
    <property type="component" value="Unassembled WGS sequence"/>
</dbReference>